<name>A0A6I2F1J5_9MICO</name>
<dbReference type="EMBL" id="WJIF01000002">
    <property type="protein sequence ID" value="MRG59345.1"/>
    <property type="molecule type" value="Genomic_DNA"/>
</dbReference>
<sequence>MLAQLPDRVVAEYDVTGLTCQNCVDHVTDAFVALDGVQTVDVWLVDGGVSTVRVASDELLDGAAVAAAAEAAGYTVEAG</sequence>
<dbReference type="Gene3D" id="3.30.70.100">
    <property type="match status" value="1"/>
</dbReference>
<protein>
    <submittedName>
        <fullName evidence="2">Heavy metal transporter</fullName>
    </submittedName>
</protein>
<evidence type="ECO:0000313" key="2">
    <source>
        <dbReference type="EMBL" id="MRG59345.1"/>
    </source>
</evidence>
<accession>A0A6I2F1J5</accession>
<reference evidence="2 3" key="1">
    <citation type="submission" date="2019-10" db="EMBL/GenBank/DDBJ databases">
        <authorList>
            <person name="Nie G."/>
            <person name="Ming H."/>
            <person name="Yi B."/>
        </authorList>
    </citation>
    <scope>NUCLEOTIDE SEQUENCE [LARGE SCALE GENOMIC DNA]</scope>
    <source>
        <strain evidence="2 3">CFH 90414</strain>
    </source>
</reference>
<gene>
    <name evidence="2" type="ORF">GE115_05590</name>
</gene>
<organism evidence="2 3">
    <name type="scientific">Agromyces agglutinans</name>
    <dbReference type="NCBI Taxonomy" id="2662258"/>
    <lineage>
        <taxon>Bacteria</taxon>
        <taxon>Bacillati</taxon>
        <taxon>Actinomycetota</taxon>
        <taxon>Actinomycetes</taxon>
        <taxon>Micrococcales</taxon>
        <taxon>Microbacteriaceae</taxon>
        <taxon>Agromyces</taxon>
    </lineage>
</organism>
<dbReference type="InterPro" id="IPR036163">
    <property type="entry name" value="HMA_dom_sf"/>
</dbReference>
<evidence type="ECO:0000259" key="1">
    <source>
        <dbReference type="PROSITE" id="PS50846"/>
    </source>
</evidence>
<comment type="caution">
    <text evidence="2">The sequence shown here is derived from an EMBL/GenBank/DDBJ whole genome shotgun (WGS) entry which is preliminary data.</text>
</comment>
<dbReference type="InterPro" id="IPR006121">
    <property type="entry name" value="HMA_dom"/>
</dbReference>
<keyword evidence="3" id="KW-1185">Reference proteome</keyword>
<dbReference type="Proteomes" id="UP000431080">
    <property type="component" value="Unassembled WGS sequence"/>
</dbReference>
<feature type="domain" description="HMA" evidence="1">
    <location>
        <begin position="9"/>
        <end position="77"/>
    </location>
</feature>
<dbReference type="GO" id="GO:0046872">
    <property type="term" value="F:metal ion binding"/>
    <property type="evidence" value="ECO:0007669"/>
    <property type="project" value="InterPro"/>
</dbReference>
<evidence type="ECO:0000313" key="3">
    <source>
        <dbReference type="Proteomes" id="UP000431080"/>
    </source>
</evidence>
<proteinExistence type="predicted"/>
<dbReference type="Pfam" id="PF00403">
    <property type="entry name" value="HMA"/>
    <property type="match status" value="1"/>
</dbReference>
<dbReference type="SUPFAM" id="SSF55008">
    <property type="entry name" value="HMA, heavy metal-associated domain"/>
    <property type="match status" value="1"/>
</dbReference>
<dbReference type="PROSITE" id="PS50846">
    <property type="entry name" value="HMA_2"/>
    <property type="match status" value="1"/>
</dbReference>
<dbReference type="AlphaFoldDB" id="A0A6I2F1J5"/>
<dbReference type="CDD" id="cd00371">
    <property type="entry name" value="HMA"/>
    <property type="match status" value="1"/>
</dbReference>